<evidence type="ECO:0000313" key="2">
    <source>
        <dbReference type="EMBL" id="KAJ7611287.1"/>
    </source>
</evidence>
<name>A0AAD7FC53_9AGAR</name>
<accession>A0AAD7FC53</accession>
<feature type="region of interest" description="Disordered" evidence="1">
    <location>
        <begin position="184"/>
        <end position="224"/>
    </location>
</feature>
<evidence type="ECO:0000313" key="3">
    <source>
        <dbReference type="Proteomes" id="UP001221142"/>
    </source>
</evidence>
<reference evidence="2" key="1">
    <citation type="submission" date="2023-03" db="EMBL/GenBank/DDBJ databases">
        <title>Massive genome expansion in bonnet fungi (Mycena s.s.) driven by repeated elements and novel gene families across ecological guilds.</title>
        <authorList>
            <consortium name="Lawrence Berkeley National Laboratory"/>
            <person name="Harder C.B."/>
            <person name="Miyauchi S."/>
            <person name="Viragh M."/>
            <person name="Kuo A."/>
            <person name="Thoen E."/>
            <person name="Andreopoulos B."/>
            <person name="Lu D."/>
            <person name="Skrede I."/>
            <person name="Drula E."/>
            <person name="Henrissat B."/>
            <person name="Morin E."/>
            <person name="Kohler A."/>
            <person name="Barry K."/>
            <person name="LaButti K."/>
            <person name="Morin E."/>
            <person name="Salamov A."/>
            <person name="Lipzen A."/>
            <person name="Mereny Z."/>
            <person name="Hegedus B."/>
            <person name="Baldrian P."/>
            <person name="Stursova M."/>
            <person name="Weitz H."/>
            <person name="Taylor A."/>
            <person name="Grigoriev I.V."/>
            <person name="Nagy L.G."/>
            <person name="Martin F."/>
            <person name="Kauserud H."/>
        </authorList>
    </citation>
    <scope>NUCLEOTIDE SEQUENCE</scope>
    <source>
        <strain evidence="2">9284</strain>
    </source>
</reference>
<proteinExistence type="predicted"/>
<organism evidence="2 3">
    <name type="scientific">Roridomyces roridus</name>
    <dbReference type="NCBI Taxonomy" id="1738132"/>
    <lineage>
        <taxon>Eukaryota</taxon>
        <taxon>Fungi</taxon>
        <taxon>Dikarya</taxon>
        <taxon>Basidiomycota</taxon>
        <taxon>Agaricomycotina</taxon>
        <taxon>Agaricomycetes</taxon>
        <taxon>Agaricomycetidae</taxon>
        <taxon>Agaricales</taxon>
        <taxon>Marasmiineae</taxon>
        <taxon>Mycenaceae</taxon>
        <taxon>Roridomyces</taxon>
    </lineage>
</organism>
<comment type="caution">
    <text evidence="2">The sequence shown here is derived from an EMBL/GenBank/DDBJ whole genome shotgun (WGS) entry which is preliminary data.</text>
</comment>
<keyword evidence="3" id="KW-1185">Reference proteome</keyword>
<feature type="region of interest" description="Disordered" evidence="1">
    <location>
        <begin position="326"/>
        <end position="367"/>
    </location>
</feature>
<dbReference type="Proteomes" id="UP001221142">
    <property type="component" value="Unassembled WGS sequence"/>
</dbReference>
<dbReference type="AlphaFoldDB" id="A0AAD7FC53"/>
<feature type="compositionally biased region" description="Low complexity" evidence="1">
    <location>
        <begin position="184"/>
        <end position="193"/>
    </location>
</feature>
<feature type="compositionally biased region" description="Basic residues" evidence="1">
    <location>
        <begin position="358"/>
        <end position="367"/>
    </location>
</feature>
<gene>
    <name evidence="2" type="ORF">FB45DRAFT_1037619</name>
</gene>
<dbReference type="EMBL" id="JARKIF010000033">
    <property type="protein sequence ID" value="KAJ7611287.1"/>
    <property type="molecule type" value="Genomic_DNA"/>
</dbReference>
<protein>
    <submittedName>
        <fullName evidence="2">Uncharacterized protein</fullName>
    </submittedName>
</protein>
<sequence length="367" mass="40395">MPSFRTRRTTIIDNQQNKTPYDIWLDELNDSGNASLAKHACGKIFTAADPDQKGNVRFKKLDKTPFRATLIAEVGSEADGTHLSALPKQLPPSFKLPLDDFNAMKGNRMSFGLRRPTGAPADLCKAFRNAAFACDSVRNADLVEEEKNGQVFNAFESVNVKPGEDGEDDITIVLKLHPTFELPASAASTPATPRSRRRITRAPSPTDEEPPKDSVADAEGDVDMDGCRTVGDKYPATVFPEIRDASSKIWKATNKVVAPQREYKDIDGSLIAPHELRNKFTEGTLVLVIVELVTYVIKDQGKKIYHVLADKVKILDYGNGEPWVVASPEERSVPSPAKRPRDEALDTAFDNFGAKASPSKKSKKRSN</sequence>
<evidence type="ECO:0000256" key="1">
    <source>
        <dbReference type="SAM" id="MobiDB-lite"/>
    </source>
</evidence>